<keyword evidence="3" id="KW-0862">Zinc</keyword>
<dbReference type="PROSITE" id="PS50115">
    <property type="entry name" value="ARFGAP"/>
    <property type="match status" value="1"/>
</dbReference>
<evidence type="ECO:0000313" key="8">
    <source>
        <dbReference type="Proteomes" id="UP000594261"/>
    </source>
</evidence>
<evidence type="ECO:0000256" key="2">
    <source>
        <dbReference type="ARBA" id="ARBA00022771"/>
    </source>
</evidence>
<feature type="domain" description="Arf-GAP" evidence="6">
    <location>
        <begin position="11"/>
        <end position="134"/>
    </location>
</feature>
<feature type="compositionally biased region" description="Polar residues" evidence="5">
    <location>
        <begin position="402"/>
        <end position="440"/>
    </location>
</feature>
<feature type="compositionally biased region" description="Low complexity" evidence="5">
    <location>
        <begin position="310"/>
        <end position="323"/>
    </location>
</feature>
<keyword evidence="8" id="KW-1185">Reference proteome</keyword>
<dbReference type="GO" id="GO:0008270">
    <property type="term" value="F:zinc ion binding"/>
    <property type="evidence" value="ECO:0007669"/>
    <property type="project" value="UniProtKB-KW"/>
</dbReference>
<accession>A0A7N2M2D8</accession>
<sequence length="709" mass="77593">MGSKREEERNEKIIRGLMKLPPNRRCINCNSLGPQYVCTNFWTFICVTCSGIHREFTHRVKSVSMAKFTSQEVEALQNGGNQRARELYLKDWDLQRQRLPDSSNVDKIREFIKNVYVERRYAGGKTTDKPPRDVQAIYVFVVLPATPKKILAFSVSVSLRSNEDEARRASSYHSYSQSPPYDYQYEDRRYGKQFAALTRKPGSDRGHYEGKMSSFVYSPGRLSEPMYEDRFANEGSVSRGSDYSVSSGGDPFRSGAESPNFRKDVRFNSPPVQTSRGSLSDDLFFRAANSSETNSKRDADGIPRPQRTASSSSFGSVESHSQSYKSYNSGGLTEVVSEPDQPAGIFQGTVSTLPRSSVSGNSSSLDLFKAPLVPEPVSSAASSIDLFQMPATSSAPSPASSVNVYQPPQTFPSSSLNSFPEIPQQQSATTLDRETPQISVPKNEGWATFDSPQPTASVPHAENPTPAKAPSSDVGSLEKFDPFSSLDTNIQWPSFHLESVHGPSSIMSNQWHDGLHNVQAPTIATSTPVWNAFEDSIGNLPLNANVKGSELQLETHNLSSTADQYLGFRGLEDSCKDGIQRDAVYFPPGPTEQSHVMGPSYPLMGEIQSHAVDVKSRNPFDLPNDSDLEQSNMFLDMSSLQAALPNAQLPSTYHGGVSQPWFPQNPMTPYIPAAGQGGLTYMAGQAPSSQIGNVPSQGPFSSIGGNPFA</sequence>
<dbReference type="SUPFAM" id="SSF57863">
    <property type="entry name" value="ArfGap/RecO-like zinc finger"/>
    <property type="match status" value="1"/>
</dbReference>
<feature type="compositionally biased region" description="Low complexity" evidence="5">
    <location>
        <begin position="235"/>
        <end position="250"/>
    </location>
</feature>
<dbReference type="Gene3D" id="1.10.220.150">
    <property type="entry name" value="Arf GTPase activating protein"/>
    <property type="match status" value="1"/>
</dbReference>
<reference evidence="7" key="2">
    <citation type="submission" date="2021-01" db="UniProtKB">
        <authorList>
            <consortium name="EnsemblPlants"/>
        </authorList>
    </citation>
    <scope>IDENTIFICATION</scope>
</reference>
<evidence type="ECO:0000256" key="1">
    <source>
        <dbReference type="ARBA" id="ARBA00022723"/>
    </source>
</evidence>
<evidence type="ECO:0000256" key="4">
    <source>
        <dbReference type="PROSITE-ProRule" id="PRU00288"/>
    </source>
</evidence>
<dbReference type="SMART" id="SM00105">
    <property type="entry name" value="ArfGap"/>
    <property type="match status" value="1"/>
</dbReference>
<dbReference type="FunFam" id="1.10.220.150:FF:000005">
    <property type="entry name" value="Arf-GAP domain and FG repeat-containing protein 1"/>
    <property type="match status" value="1"/>
</dbReference>
<feature type="compositionally biased region" description="Low complexity" evidence="5">
    <location>
        <begin position="390"/>
        <end position="401"/>
    </location>
</feature>
<keyword evidence="1" id="KW-0479">Metal-binding</keyword>
<feature type="region of interest" description="Disordered" evidence="5">
    <location>
        <begin position="390"/>
        <end position="480"/>
    </location>
</feature>
<protein>
    <recommendedName>
        <fullName evidence="6">Arf-GAP domain-containing protein</fullName>
    </recommendedName>
</protein>
<dbReference type="Gramene" id="QL07p016355:mrna">
    <property type="protein sequence ID" value="QL07p016355:mrna"/>
    <property type="gene ID" value="QL07p016355"/>
</dbReference>
<dbReference type="FunCoup" id="A0A7N2M2D8">
    <property type="interactions" value="1314"/>
</dbReference>
<dbReference type="EnsemblPlants" id="QL07p016355:mrna">
    <property type="protein sequence ID" value="QL07p016355:mrna"/>
    <property type="gene ID" value="QL07p016355"/>
</dbReference>
<evidence type="ECO:0000256" key="5">
    <source>
        <dbReference type="SAM" id="MobiDB-lite"/>
    </source>
</evidence>
<dbReference type="PANTHER" id="PTHR46085">
    <property type="entry name" value="ARFGAP/RECO-RELATED"/>
    <property type="match status" value="1"/>
</dbReference>
<feature type="region of interest" description="Disordered" evidence="5">
    <location>
        <begin position="234"/>
        <end position="339"/>
    </location>
</feature>
<dbReference type="OMA" id="THHQMIN"/>
<dbReference type="InterPro" id="IPR037278">
    <property type="entry name" value="ARFGAP/RecO"/>
</dbReference>
<evidence type="ECO:0000259" key="6">
    <source>
        <dbReference type="PROSITE" id="PS50115"/>
    </source>
</evidence>
<dbReference type="GO" id="GO:0005096">
    <property type="term" value="F:GTPase activator activity"/>
    <property type="evidence" value="ECO:0007669"/>
    <property type="project" value="InterPro"/>
</dbReference>
<name>A0A7N2M2D8_QUELO</name>
<dbReference type="Proteomes" id="UP000594261">
    <property type="component" value="Chromosome 7"/>
</dbReference>
<reference evidence="7 8" key="1">
    <citation type="journal article" date="2016" name="G3 (Bethesda)">
        <title>First Draft Assembly and Annotation of the Genome of a California Endemic Oak Quercus lobata Nee (Fagaceae).</title>
        <authorList>
            <person name="Sork V.L."/>
            <person name="Fitz-Gibbon S.T."/>
            <person name="Puiu D."/>
            <person name="Crepeau M."/>
            <person name="Gugger P.F."/>
            <person name="Sherman R."/>
            <person name="Stevens K."/>
            <person name="Langley C.H."/>
            <person name="Pellegrini M."/>
            <person name="Salzberg S.L."/>
        </authorList>
    </citation>
    <scope>NUCLEOTIDE SEQUENCE [LARGE SCALE GENOMIC DNA]</scope>
    <source>
        <strain evidence="7 8">cv. SW786</strain>
    </source>
</reference>
<dbReference type="Pfam" id="PF01412">
    <property type="entry name" value="ArfGap"/>
    <property type="match status" value="1"/>
</dbReference>
<proteinExistence type="predicted"/>
<organism evidence="7 8">
    <name type="scientific">Quercus lobata</name>
    <name type="common">Valley oak</name>
    <dbReference type="NCBI Taxonomy" id="97700"/>
    <lineage>
        <taxon>Eukaryota</taxon>
        <taxon>Viridiplantae</taxon>
        <taxon>Streptophyta</taxon>
        <taxon>Embryophyta</taxon>
        <taxon>Tracheophyta</taxon>
        <taxon>Spermatophyta</taxon>
        <taxon>Magnoliopsida</taxon>
        <taxon>eudicotyledons</taxon>
        <taxon>Gunneridae</taxon>
        <taxon>Pentapetalae</taxon>
        <taxon>rosids</taxon>
        <taxon>fabids</taxon>
        <taxon>Fagales</taxon>
        <taxon>Fagaceae</taxon>
        <taxon>Quercus</taxon>
    </lineage>
</organism>
<evidence type="ECO:0000313" key="7">
    <source>
        <dbReference type="EnsemblPlants" id="QL07p016355:mrna"/>
    </source>
</evidence>
<dbReference type="InterPro" id="IPR038508">
    <property type="entry name" value="ArfGAP_dom_sf"/>
</dbReference>
<keyword evidence="2 4" id="KW-0863">Zinc-finger</keyword>
<dbReference type="CDD" id="cd08838">
    <property type="entry name" value="ArfGap_AGFG"/>
    <property type="match status" value="1"/>
</dbReference>
<evidence type="ECO:0000256" key="3">
    <source>
        <dbReference type="ARBA" id="ARBA00022833"/>
    </source>
</evidence>
<dbReference type="InterPro" id="IPR044820">
    <property type="entry name" value="AGD14-like"/>
</dbReference>
<dbReference type="EMBL" id="LRBV02000007">
    <property type="status" value="NOT_ANNOTATED_CDS"/>
    <property type="molecule type" value="Genomic_DNA"/>
</dbReference>
<dbReference type="InParanoid" id="A0A7N2M2D8"/>
<dbReference type="InterPro" id="IPR001164">
    <property type="entry name" value="ArfGAP_dom"/>
</dbReference>
<dbReference type="AlphaFoldDB" id="A0A7N2M2D8"/>
<dbReference type="PANTHER" id="PTHR46085:SF4">
    <property type="entry name" value="ADP-RIBOSYLATION FACTOR GTPASE-ACTIVATING PROTEIN AGD14-RELATED"/>
    <property type="match status" value="1"/>
</dbReference>
<dbReference type="PRINTS" id="PR00405">
    <property type="entry name" value="REVINTRACTNG"/>
</dbReference>